<keyword evidence="3" id="KW-1185">Reference proteome</keyword>
<dbReference type="EMBL" id="JAKMXF010000312">
    <property type="protein sequence ID" value="KAI6650354.1"/>
    <property type="molecule type" value="Genomic_DNA"/>
</dbReference>
<evidence type="ECO:0000313" key="3">
    <source>
        <dbReference type="Proteomes" id="UP001165289"/>
    </source>
</evidence>
<dbReference type="GO" id="GO:0005829">
    <property type="term" value="C:cytosol"/>
    <property type="evidence" value="ECO:0007669"/>
    <property type="project" value="TreeGrafter"/>
</dbReference>
<feature type="domain" description="Hydantoinase/oxoprolinase N-terminal" evidence="1">
    <location>
        <begin position="7"/>
        <end position="107"/>
    </location>
</feature>
<reference evidence="2 3" key="1">
    <citation type="journal article" date="2023" name="BMC Biol.">
        <title>The compact genome of the sponge Oopsacas minuta (Hexactinellida) is lacking key metazoan core genes.</title>
        <authorList>
            <person name="Santini S."/>
            <person name="Schenkelaars Q."/>
            <person name="Jourda C."/>
            <person name="Duchesne M."/>
            <person name="Belahbib H."/>
            <person name="Rocher C."/>
            <person name="Selva M."/>
            <person name="Riesgo A."/>
            <person name="Vervoort M."/>
            <person name="Leys S.P."/>
            <person name="Kodjabachian L."/>
            <person name="Le Bivic A."/>
            <person name="Borchiellini C."/>
            <person name="Claverie J.M."/>
            <person name="Renard E."/>
        </authorList>
    </citation>
    <scope>NUCLEOTIDE SEQUENCE [LARGE SCALE GENOMIC DNA]</scope>
    <source>
        <strain evidence="2">SPO-2</strain>
    </source>
</reference>
<name>A0AAV7JNI6_9METZ</name>
<dbReference type="PANTHER" id="PTHR11365">
    <property type="entry name" value="5-OXOPROLINASE RELATED"/>
    <property type="match status" value="1"/>
</dbReference>
<dbReference type="GO" id="GO:0006749">
    <property type="term" value="P:glutathione metabolic process"/>
    <property type="evidence" value="ECO:0007669"/>
    <property type="project" value="TreeGrafter"/>
</dbReference>
<dbReference type="AlphaFoldDB" id="A0AAV7JNI6"/>
<dbReference type="Pfam" id="PF05378">
    <property type="entry name" value="Hydant_A_N"/>
    <property type="match status" value="1"/>
</dbReference>
<accession>A0AAV7JNI6</accession>
<gene>
    <name evidence="2" type="ORF">LOD99_6031</name>
</gene>
<dbReference type="Proteomes" id="UP001165289">
    <property type="component" value="Unassembled WGS sequence"/>
</dbReference>
<comment type="caution">
    <text evidence="2">The sequence shown here is derived from an EMBL/GenBank/DDBJ whole genome shotgun (WGS) entry which is preliminary data.</text>
</comment>
<dbReference type="PANTHER" id="PTHR11365:SF2">
    <property type="entry name" value="5-OXOPROLINASE"/>
    <property type="match status" value="1"/>
</dbReference>
<proteinExistence type="predicted"/>
<evidence type="ECO:0000259" key="1">
    <source>
        <dbReference type="Pfam" id="PF05378"/>
    </source>
</evidence>
<dbReference type="GO" id="GO:0017168">
    <property type="term" value="F:5-oxoprolinase (ATP-hydrolyzing) activity"/>
    <property type="evidence" value="ECO:0007669"/>
    <property type="project" value="TreeGrafter"/>
</dbReference>
<organism evidence="2 3">
    <name type="scientific">Oopsacas minuta</name>
    <dbReference type="NCBI Taxonomy" id="111878"/>
    <lineage>
        <taxon>Eukaryota</taxon>
        <taxon>Metazoa</taxon>
        <taxon>Porifera</taxon>
        <taxon>Hexactinellida</taxon>
        <taxon>Hexasterophora</taxon>
        <taxon>Lyssacinosida</taxon>
        <taxon>Leucopsacidae</taxon>
        <taxon>Oopsacas</taxon>
    </lineage>
</organism>
<sequence length="151" mass="17411">MQLTCPNGKIHGMKLLSEDTQRYVDAPREAIRRILSQESGVDYPKEKPIPTDLIGNIRMGTTIATNALLERRGTKTALVITKGFRDLLHIGNKSRPSLFNLSVQTPEWRIRRAYRRINFGEYRSRRVKIRARSHTVILYVCSTGVKMREMI</sequence>
<dbReference type="InterPro" id="IPR045079">
    <property type="entry name" value="Oxoprolinase-like"/>
</dbReference>
<dbReference type="InterPro" id="IPR008040">
    <property type="entry name" value="Hydant_A_N"/>
</dbReference>
<evidence type="ECO:0000313" key="2">
    <source>
        <dbReference type="EMBL" id="KAI6650354.1"/>
    </source>
</evidence>
<protein>
    <submittedName>
        <fullName evidence="2">5-oxoprolinase</fullName>
    </submittedName>
</protein>